<protein>
    <recommendedName>
        <fullName evidence="8 10">Proline iminopeptidase</fullName>
        <shortName evidence="8">PIP</shortName>
        <ecNumber evidence="8 10">3.4.11.5</ecNumber>
    </recommendedName>
    <alternativeName>
        <fullName evidence="8">Prolyl aminopeptidase</fullName>
    </alternativeName>
</protein>
<evidence type="ECO:0000256" key="2">
    <source>
        <dbReference type="ARBA" id="ARBA00004496"/>
    </source>
</evidence>
<keyword evidence="7 8" id="KW-0378">Hydrolase</keyword>
<dbReference type="Gene3D" id="3.40.50.1820">
    <property type="entry name" value="alpha/beta hydrolase"/>
    <property type="match status" value="1"/>
</dbReference>
<dbReference type="InterPro" id="IPR000073">
    <property type="entry name" value="AB_hydrolase_1"/>
</dbReference>
<dbReference type="PANTHER" id="PTHR43722:SF1">
    <property type="entry name" value="PROLINE IMINOPEPTIDASE"/>
    <property type="match status" value="1"/>
</dbReference>
<dbReference type="GO" id="GO:0006508">
    <property type="term" value="P:proteolysis"/>
    <property type="evidence" value="ECO:0007669"/>
    <property type="project" value="UniProtKB-KW"/>
</dbReference>
<dbReference type="SUPFAM" id="SSF53474">
    <property type="entry name" value="alpha/beta-Hydrolases"/>
    <property type="match status" value="1"/>
</dbReference>
<evidence type="ECO:0000256" key="8">
    <source>
        <dbReference type="PIRNR" id="PIRNR006431"/>
    </source>
</evidence>
<sequence>MASPSSSIPGYTHEDAFDEGFLTVSPIHTIYYSQYGKKDGKPVIYLHGGPGGHTSKPNTVYFDPAVYRVVLLDQRGSGKSTPNSEIRENTTEHILSDIEVLRKHVGISKWHALFGCSWGSTLALLYAQAHPDLVGSLIIQGIFTLRKEELDWEWRATGAAAQMFPESYSDFITHLPEEERQDPYPAYYRLLTTGDRETRLAAARVWNEFDISIGSIVPNQQNLKNIHGDDNVSLAHAVLECHYFIHGAWLEEGQILKKSNLDKIRHIPATIIHGRYDLVCPPKTAYDLHRAWPESRIYWIPDAGHSASEPGTRRKLIEVCDEYAQL</sequence>
<dbReference type="InterPro" id="IPR002410">
    <property type="entry name" value="Peptidase_S33"/>
</dbReference>
<dbReference type="AlphaFoldDB" id="A0A2B7WGZ7"/>
<evidence type="ECO:0000256" key="6">
    <source>
        <dbReference type="ARBA" id="ARBA00022670"/>
    </source>
</evidence>
<evidence type="ECO:0000256" key="4">
    <source>
        <dbReference type="ARBA" id="ARBA00022438"/>
    </source>
</evidence>
<proteinExistence type="inferred from homology"/>
<evidence type="ECO:0000256" key="1">
    <source>
        <dbReference type="ARBA" id="ARBA00001585"/>
    </source>
</evidence>
<dbReference type="EMBL" id="PDNC01000204">
    <property type="protein sequence ID" value="PGG95844.1"/>
    <property type="molecule type" value="Genomic_DNA"/>
</dbReference>
<evidence type="ECO:0000256" key="5">
    <source>
        <dbReference type="ARBA" id="ARBA00022490"/>
    </source>
</evidence>
<comment type="subcellular location">
    <subcellularLocation>
        <location evidence="2 8">Cytoplasm</location>
    </subcellularLocation>
</comment>
<evidence type="ECO:0000256" key="10">
    <source>
        <dbReference type="RuleBase" id="RU003421"/>
    </source>
</evidence>
<dbReference type="Pfam" id="PF00561">
    <property type="entry name" value="Abhydrolase_1"/>
    <property type="match status" value="1"/>
</dbReference>
<dbReference type="PANTHER" id="PTHR43722">
    <property type="entry name" value="PROLINE IMINOPEPTIDASE"/>
    <property type="match status" value="1"/>
</dbReference>
<evidence type="ECO:0000256" key="7">
    <source>
        <dbReference type="ARBA" id="ARBA00022801"/>
    </source>
</evidence>
<gene>
    <name evidence="12" type="ORF">GX51_08099</name>
</gene>
<keyword evidence="5 8" id="KW-0963">Cytoplasm</keyword>
<comment type="similarity">
    <text evidence="3 8 10">Belongs to the peptidase S33 family.</text>
</comment>
<feature type="active site" evidence="9">
    <location>
        <position position="277"/>
    </location>
</feature>
<evidence type="ECO:0000256" key="9">
    <source>
        <dbReference type="PIRSR" id="PIRSR006431-1"/>
    </source>
</evidence>
<dbReference type="OrthoDB" id="10249433at2759"/>
<dbReference type="GO" id="GO:0004177">
    <property type="term" value="F:aminopeptidase activity"/>
    <property type="evidence" value="ECO:0007669"/>
    <property type="project" value="UniProtKB-UniRule"/>
</dbReference>
<evidence type="ECO:0000313" key="12">
    <source>
        <dbReference type="EMBL" id="PGG95844.1"/>
    </source>
</evidence>
<name>A0A2B7WGZ7_9EURO</name>
<keyword evidence="13" id="KW-1185">Reference proteome</keyword>
<feature type="domain" description="AB hydrolase-1" evidence="11">
    <location>
        <begin position="41"/>
        <end position="309"/>
    </location>
</feature>
<organism evidence="12 13">
    <name type="scientific">Blastomyces parvus</name>
    <dbReference type="NCBI Taxonomy" id="2060905"/>
    <lineage>
        <taxon>Eukaryota</taxon>
        <taxon>Fungi</taxon>
        <taxon>Dikarya</taxon>
        <taxon>Ascomycota</taxon>
        <taxon>Pezizomycotina</taxon>
        <taxon>Eurotiomycetes</taxon>
        <taxon>Eurotiomycetidae</taxon>
        <taxon>Onygenales</taxon>
        <taxon>Ajellomycetaceae</taxon>
        <taxon>Blastomyces</taxon>
    </lineage>
</organism>
<dbReference type="InterPro" id="IPR029058">
    <property type="entry name" value="AB_hydrolase_fold"/>
</dbReference>
<dbReference type="NCBIfam" id="TIGR01249">
    <property type="entry name" value="pro_imino_pep_1"/>
    <property type="match status" value="1"/>
</dbReference>
<accession>A0A2B7WGZ7</accession>
<dbReference type="STRING" id="2060905.A0A2B7WGZ7"/>
<dbReference type="PRINTS" id="PR00793">
    <property type="entry name" value="PROAMNOPTASE"/>
</dbReference>
<dbReference type="InterPro" id="IPR005944">
    <property type="entry name" value="Pro_iminopeptidase"/>
</dbReference>
<evidence type="ECO:0000259" key="11">
    <source>
        <dbReference type="Pfam" id="PF00561"/>
    </source>
</evidence>
<reference evidence="12 13" key="1">
    <citation type="submission" date="2017-10" db="EMBL/GenBank/DDBJ databases">
        <title>Comparative genomics in systemic dimorphic fungi from Ajellomycetaceae.</title>
        <authorList>
            <person name="Munoz J.F."/>
            <person name="Mcewen J.G."/>
            <person name="Clay O.K."/>
            <person name="Cuomo C.A."/>
        </authorList>
    </citation>
    <scope>NUCLEOTIDE SEQUENCE [LARGE SCALE GENOMIC DNA]</scope>
    <source>
        <strain evidence="12 13">UAMH130</strain>
    </source>
</reference>
<dbReference type="EC" id="3.4.11.5" evidence="8 10"/>
<dbReference type="Proteomes" id="UP000224080">
    <property type="component" value="Unassembled WGS sequence"/>
</dbReference>
<dbReference type="GO" id="GO:0005737">
    <property type="term" value="C:cytoplasm"/>
    <property type="evidence" value="ECO:0007669"/>
    <property type="project" value="UniProtKB-SubCell"/>
</dbReference>
<keyword evidence="4 8" id="KW-0031">Aminopeptidase</keyword>
<comment type="caution">
    <text evidence="12">The sequence shown here is derived from an EMBL/GenBank/DDBJ whole genome shotgun (WGS) entry which is preliminary data.</text>
</comment>
<evidence type="ECO:0000313" key="13">
    <source>
        <dbReference type="Proteomes" id="UP000224080"/>
    </source>
</evidence>
<keyword evidence="6 8" id="KW-0645">Protease</keyword>
<comment type="catalytic activity">
    <reaction evidence="1 8 10">
        <text>Release of N-terminal proline from a peptide.</text>
        <dbReference type="EC" id="3.4.11.5"/>
    </reaction>
</comment>
<feature type="active site" description="Nucleophile" evidence="9">
    <location>
        <position position="117"/>
    </location>
</feature>
<evidence type="ECO:0000256" key="3">
    <source>
        <dbReference type="ARBA" id="ARBA00010088"/>
    </source>
</evidence>
<feature type="active site" description="Proton donor" evidence="9">
    <location>
        <position position="305"/>
    </location>
</feature>
<dbReference type="PIRSF" id="PIRSF006431">
    <property type="entry name" value="Pept_S33"/>
    <property type="match status" value="1"/>
</dbReference>